<dbReference type="Pfam" id="PF00912">
    <property type="entry name" value="Transgly"/>
    <property type="match status" value="1"/>
</dbReference>
<dbReference type="EMBL" id="JAVREJ010000015">
    <property type="protein sequence ID" value="MDT0351986.1"/>
    <property type="molecule type" value="Genomic_DNA"/>
</dbReference>
<feature type="transmembrane region" description="Helical" evidence="10">
    <location>
        <begin position="173"/>
        <end position="196"/>
    </location>
</feature>
<dbReference type="InterPro" id="IPR012338">
    <property type="entry name" value="Beta-lactam/transpept-like"/>
</dbReference>
<dbReference type="InterPro" id="IPR001460">
    <property type="entry name" value="PCN-bd_Tpept"/>
</dbReference>
<protein>
    <submittedName>
        <fullName evidence="13">Transglycosylase domain-containing protein</fullName>
    </submittedName>
</protein>
<keyword evidence="3" id="KW-0328">Glycosyltransferase</keyword>
<keyword evidence="2" id="KW-0645">Protease</keyword>
<evidence type="ECO:0000256" key="4">
    <source>
        <dbReference type="ARBA" id="ARBA00022679"/>
    </source>
</evidence>
<dbReference type="RefSeq" id="WP_311558485.1">
    <property type="nucleotide sequence ID" value="NZ_JAVREJ010000015.1"/>
</dbReference>
<evidence type="ECO:0000256" key="7">
    <source>
        <dbReference type="ARBA" id="ARBA00034000"/>
    </source>
</evidence>
<feature type="compositionally biased region" description="Low complexity" evidence="9">
    <location>
        <begin position="107"/>
        <end position="129"/>
    </location>
</feature>
<evidence type="ECO:0000313" key="13">
    <source>
        <dbReference type="EMBL" id="MDT0351986.1"/>
    </source>
</evidence>
<accession>A0ABU2NDH1</accession>
<feature type="region of interest" description="Disordered" evidence="9">
    <location>
        <begin position="764"/>
        <end position="878"/>
    </location>
</feature>
<feature type="compositionally biased region" description="Basic and acidic residues" evidence="9">
    <location>
        <begin position="819"/>
        <end position="834"/>
    </location>
</feature>
<dbReference type="SUPFAM" id="SSF56601">
    <property type="entry name" value="beta-lactamase/transpeptidase-like"/>
    <property type="match status" value="1"/>
</dbReference>
<evidence type="ECO:0000256" key="6">
    <source>
        <dbReference type="ARBA" id="ARBA00023268"/>
    </source>
</evidence>
<feature type="domain" description="Glycosyl transferase family 51" evidence="12">
    <location>
        <begin position="217"/>
        <end position="391"/>
    </location>
</feature>
<evidence type="ECO:0000256" key="5">
    <source>
        <dbReference type="ARBA" id="ARBA00022801"/>
    </source>
</evidence>
<dbReference type="InterPro" id="IPR023346">
    <property type="entry name" value="Lysozyme-like_dom_sf"/>
</dbReference>
<comment type="catalytic activity">
    <reaction evidence="7">
        <text>Preferential cleavage: (Ac)2-L-Lys-D-Ala-|-D-Ala. Also transpeptidation of peptidyl-alanyl moieties that are N-acyl substituents of D-alanine.</text>
        <dbReference type="EC" id="3.4.16.4"/>
    </reaction>
</comment>
<evidence type="ECO:0000259" key="11">
    <source>
        <dbReference type="Pfam" id="PF00905"/>
    </source>
</evidence>
<dbReference type="SUPFAM" id="SSF53955">
    <property type="entry name" value="Lysozyme-like"/>
    <property type="match status" value="1"/>
</dbReference>
<dbReference type="Gene3D" id="3.40.710.10">
    <property type="entry name" value="DD-peptidase/beta-lactamase superfamily"/>
    <property type="match status" value="1"/>
</dbReference>
<dbReference type="PANTHER" id="PTHR32282">
    <property type="entry name" value="BINDING PROTEIN TRANSPEPTIDASE, PUTATIVE-RELATED"/>
    <property type="match status" value="1"/>
</dbReference>
<dbReference type="Gene3D" id="1.10.3810.10">
    <property type="entry name" value="Biosynthetic peptidoglycan transglycosylase-like"/>
    <property type="match status" value="1"/>
</dbReference>
<proteinExistence type="predicted"/>
<sequence>MRAVPDPAFPPGSGGHRHSRGYSTGVGWWQPPARPSSGPAAAAEPPGRVRRRAPGRAPADALTAPVGPALRGGVLAELDRGVPVRTAPNRRVPNRPAPHRTPPGPTAPSGTPPARIAAQRTRAQRTPAQRTPPQPPAPDRTAPARPGPQPPGRRNLRRLLPHLPRTRRGALQLATAALGAAALAPVVAFVLGYAFFAVPTPDDAVNNQVALIAYADGSQITRLVPEQGNRVVVPVEKVPPHVRRAVLAAEDRSFYSNPGFDLTGIVRAAWNQLRGGVGGGSTITQQYVKNTLVGDEATLWRKYREMVVAVKISQQRSKDEILGDYLNAIYFGRGAYGIQSAAHAYFGKPVSALTPAEGALLAGLIQSPSRWDPALNPEKAEQRWNFVLDGMVAQGWLPHAERDAAVFPPTIPRRPSTGGVPTDSRGHVVTAVRTELEDLGITDQELSQAGLRITTTVDPARQQAAIDAAHAGLAGQPVNLRSAMVAVDPATGGILAYYGGDNGTGLDYARVRRLAGSTFKPFVVLAGLRESPPIGIGETFDGAARPGLRNAEGAECARCDLKQAMTVSNNVVFSDMARRVGPQKVADAARAAGITSPLDDPNEGLALGNKEVSTLELASAYATIAGGGVWHPPHLVSQVVTADGRVLYRARPDGEQRFPEQVARNVTEAMLGVADRDGLTLGRRPVAAKTGTVQSRFPGENNDAWMAGFTPQLAASVWMGTDRNSPIRTATGDPISGRTLPGEVWRGFMATALSGAPAEAFVPFRPLGTPPSDAAPNAAPTPTAHPATPAPSAAPPEPDPAPDGTELLPDPADTVPDDESARDGHGAHSARDTREDDDAEVAPAEPPPSAGSPAADPRDGDPPGGEARAPESQAPTAG</sequence>
<feature type="compositionally biased region" description="Pro residues" evidence="9">
    <location>
        <begin position="95"/>
        <end position="106"/>
    </location>
</feature>
<feature type="domain" description="Penicillin-binding protein transpeptidase" evidence="11">
    <location>
        <begin position="483"/>
        <end position="719"/>
    </location>
</feature>
<dbReference type="Pfam" id="PF00905">
    <property type="entry name" value="Transpeptidase"/>
    <property type="match status" value="1"/>
</dbReference>
<evidence type="ECO:0000256" key="1">
    <source>
        <dbReference type="ARBA" id="ARBA00022645"/>
    </source>
</evidence>
<reference evidence="14" key="1">
    <citation type="submission" date="2023-07" db="EMBL/GenBank/DDBJ databases">
        <title>30 novel species of actinomycetes from the DSMZ collection.</title>
        <authorList>
            <person name="Nouioui I."/>
        </authorList>
    </citation>
    <scope>NUCLEOTIDE SEQUENCE [LARGE SCALE GENOMIC DNA]</scope>
    <source>
        <strain evidence="14">DSM 45834</strain>
    </source>
</reference>
<keyword evidence="5" id="KW-0378">Hydrolase</keyword>
<dbReference type="PANTHER" id="PTHR32282:SF34">
    <property type="entry name" value="PENICILLIN-BINDING PROTEIN 1A"/>
    <property type="match status" value="1"/>
</dbReference>
<keyword evidence="10" id="KW-1133">Transmembrane helix</keyword>
<evidence type="ECO:0000256" key="3">
    <source>
        <dbReference type="ARBA" id="ARBA00022676"/>
    </source>
</evidence>
<keyword evidence="1" id="KW-0121">Carboxypeptidase</keyword>
<evidence type="ECO:0000256" key="2">
    <source>
        <dbReference type="ARBA" id="ARBA00022670"/>
    </source>
</evidence>
<keyword evidence="10" id="KW-0812">Transmembrane</keyword>
<feature type="compositionally biased region" description="Pro residues" evidence="9">
    <location>
        <begin position="788"/>
        <end position="801"/>
    </location>
</feature>
<feature type="region of interest" description="Disordered" evidence="9">
    <location>
        <begin position="1"/>
        <end position="67"/>
    </location>
</feature>
<name>A0ABU2NDH1_9PSEU</name>
<keyword evidence="10" id="KW-0472">Membrane</keyword>
<dbReference type="InterPro" id="IPR050396">
    <property type="entry name" value="Glycosyltr_51/Transpeptidase"/>
</dbReference>
<feature type="compositionally biased region" description="Low complexity" evidence="9">
    <location>
        <begin position="35"/>
        <end position="46"/>
    </location>
</feature>
<comment type="catalytic activity">
    <reaction evidence="8">
        <text>[GlcNAc-(1-&gt;4)-Mur2Ac(oyl-L-Ala-gamma-D-Glu-L-Lys-D-Ala-D-Ala)](n)-di-trans,octa-cis-undecaprenyl diphosphate + beta-D-GlcNAc-(1-&gt;4)-Mur2Ac(oyl-L-Ala-gamma-D-Glu-L-Lys-D-Ala-D-Ala)-di-trans,octa-cis-undecaprenyl diphosphate = [GlcNAc-(1-&gt;4)-Mur2Ac(oyl-L-Ala-gamma-D-Glu-L-Lys-D-Ala-D-Ala)](n+1)-di-trans,octa-cis-undecaprenyl diphosphate + di-trans,octa-cis-undecaprenyl diphosphate + H(+)</text>
        <dbReference type="Rhea" id="RHEA:23708"/>
        <dbReference type="Rhea" id="RHEA-COMP:9602"/>
        <dbReference type="Rhea" id="RHEA-COMP:9603"/>
        <dbReference type="ChEBI" id="CHEBI:15378"/>
        <dbReference type="ChEBI" id="CHEBI:58405"/>
        <dbReference type="ChEBI" id="CHEBI:60033"/>
        <dbReference type="ChEBI" id="CHEBI:78435"/>
        <dbReference type="EC" id="2.4.99.28"/>
    </reaction>
</comment>
<evidence type="ECO:0000256" key="10">
    <source>
        <dbReference type="SAM" id="Phobius"/>
    </source>
</evidence>
<keyword evidence="4" id="KW-0808">Transferase</keyword>
<evidence type="ECO:0000256" key="9">
    <source>
        <dbReference type="SAM" id="MobiDB-lite"/>
    </source>
</evidence>
<feature type="compositionally biased region" description="Low complexity" evidence="9">
    <location>
        <begin position="770"/>
        <end position="787"/>
    </location>
</feature>
<evidence type="ECO:0000313" key="14">
    <source>
        <dbReference type="Proteomes" id="UP001183202"/>
    </source>
</evidence>
<keyword evidence="14" id="KW-1185">Reference proteome</keyword>
<gene>
    <name evidence="13" type="ORF">RM445_20875</name>
</gene>
<feature type="region of interest" description="Disordered" evidence="9">
    <location>
        <begin position="80"/>
        <end position="157"/>
    </location>
</feature>
<comment type="caution">
    <text evidence="13">The sequence shown here is derived from an EMBL/GenBank/DDBJ whole genome shotgun (WGS) entry which is preliminary data.</text>
</comment>
<dbReference type="InterPro" id="IPR036950">
    <property type="entry name" value="PBP_transglycosylase"/>
</dbReference>
<keyword evidence="6" id="KW-0511">Multifunctional enzyme</keyword>
<dbReference type="Proteomes" id="UP001183202">
    <property type="component" value="Unassembled WGS sequence"/>
</dbReference>
<organism evidence="13 14">
    <name type="scientific">Pseudonocardia charpentierae</name>
    <dbReference type="NCBI Taxonomy" id="3075545"/>
    <lineage>
        <taxon>Bacteria</taxon>
        <taxon>Bacillati</taxon>
        <taxon>Actinomycetota</taxon>
        <taxon>Actinomycetes</taxon>
        <taxon>Pseudonocardiales</taxon>
        <taxon>Pseudonocardiaceae</taxon>
        <taxon>Pseudonocardia</taxon>
    </lineage>
</organism>
<evidence type="ECO:0000256" key="8">
    <source>
        <dbReference type="ARBA" id="ARBA00049902"/>
    </source>
</evidence>
<evidence type="ECO:0000259" key="12">
    <source>
        <dbReference type="Pfam" id="PF00912"/>
    </source>
</evidence>
<dbReference type="InterPro" id="IPR001264">
    <property type="entry name" value="Glyco_trans_51"/>
</dbReference>